<dbReference type="EMBL" id="LKAM01000001">
    <property type="protein sequence ID" value="KUM51432.1"/>
    <property type="molecule type" value="Genomic_DNA"/>
</dbReference>
<evidence type="ECO:0000313" key="1">
    <source>
        <dbReference type="EMBL" id="KUM51432.1"/>
    </source>
</evidence>
<proteinExistence type="predicted"/>
<organism evidence="1">
    <name type="scientific">Picea glauca</name>
    <name type="common">White spruce</name>
    <name type="synonym">Pinus glauca</name>
    <dbReference type="NCBI Taxonomy" id="3330"/>
    <lineage>
        <taxon>Eukaryota</taxon>
        <taxon>Viridiplantae</taxon>
        <taxon>Streptophyta</taxon>
        <taxon>Embryophyta</taxon>
        <taxon>Tracheophyta</taxon>
        <taxon>Spermatophyta</taxon>
        <taxon>Pinopsida</taxon>
        <taxon>Pinidae</taxon>
        <taxon>Conifers I</taxon>
        <taxon>Pinales</taxon>
        <taxon>Pinaceae</taxon>
        <taxon>Picea</taxon>
    </lineage>
</organism>
<accession>A0A101M5X0</accession>
<reference evidence="1" key="1">
    <citation type="journal article" date="2015" name="Genome Biol. Evol.">
        <title>Organellar Genomes of White Spruce (Picea glauca): Assembly and Annotation.</title>
        <authorList>
            <person name="Jackman S.D."/>
            <person name="Warren R.L."/>
            <person name="Gibb E.A."/>
            <person name="Vandervalk B.P."/>
            <person name="Mohamadi H."/>
            <person name="Chu J."/>
            <person name="Raymond A."/>
            <person name="Pleasance S."/>
            <person name="Coope R."/>
            <person name="Wildung M.R."/>
            <person name="Ritland C.E."/>
            <person name="Bousquet J."/>
            <person name="Jones S.J."/>
            <person name="Bohlmann J."/>
            <person name="Birol I."/>
        </authorList>
    </citation>
    <scope>NUCLEOTIDE SEQUENCE [LARGE SCALE GENOMIC DNA]</scope>
    <source>
        <tissue evidence="1">Flushing bud</tissue>
    </source>
</reference>
<comment type="caution">
    <text evidence="1">The sequence shown here is derived from an EMBL/GenBank/DDBJ whole genome shotgun (WGS) entry which is preliminary data.</text>
</comment>
<dbReference type="AlphaFoldDB" id="A0A101M5X0"/>
<geneLocation type="mitochondrion" evidence="1"/>
<gene>
    <name evidence="1" type="ORF">ABT39_MTgene1280</name>
</gene>
<protein>
    <submittedName>
        <fullName evidence="1">Uncharacterized protein</fullName>
    </submittedName>
</protein>
<sequence>MNNRLDLQKSWSLSYLRINDRDRPKMNSEW</sequence>
<keyword evidence="1" id="KW-0496">Mitochondrion</keyword>
<name>A0A101M5X0_PICGL</name>